<dbReference type="InterPro" id="IPR036621">
    <property type="entry name" value="Anticodon-bd_dom_sf"/>
</dbReference>
<dbReference type="EMBL" id="CP012661">
    <property type="protein sequence ID" value="AMY67908.1"/>
    <property type="molecule type" value="Genomic_DNA"/>
</dbReference>
<feature type="region of interest" description="Disordered" evidence="10">
    <location>
        <begin position="475"/>
        <end position="506"/>
    </location>
</feature>
<dbReference type="PATRIC" id="fig|1335048.3.peg.673"/>
<sequence>MAKDKAPRRPRAESPKGFRDYFGAEVTGRRAMLDAIAAVYHRYGFDPLETSAVETVEALGKFLPDVDRPNEGVFAWQEDAEGDRPGDWLALRYDLTAPLARVAAQYRNDLPSPYRRYAMGPVWRNEKPGPGRFRQFYQCDADTVGSGSVAADAEICAMLADTLEAVGIPRGDYIVRVNNRKVLNGVMEVAGVLDPTDPERFSEERGIVLRAIDKLDRLGLDGVRALLGEGRKDESGDFTKGAGLSPDQAEVVMGFMAAKRGTGAATVARLHELAGGSAIGLEGVQELEMISEILDAQGYGPDRIVIDPSVVRGLGYYTGPVFEAELTFEILDEKGRKRQFGSVAGGGRYDDLVKRFTGQSVPATGVSIGVDRLLAALQAKGRAGSASPGPVVVTVMDRDRMADYLAMAGDLRRAGIRAEVYLGNPKNFGNQLKYADKRGSPVAVIQGGDEAGRGTVVLKDLILGARIAEGASLEEWKARPPSRRSPRRSGRRRPGDAGAGLMSVPGKAEARATGQRLLAAFRAAGAAEVEADILQPAEVLLDLYGEDIRARAFVTQDPLRGEMMLRPDFTVPVVQMHMANGADPARYCYFGEVFRKQDHRGPRAPEYFQVGYEVFARDDAPAADAEVFALFAGLLAPLGLRAAVGDIGILMAAVSGLDTIPGRKAALLRHIWRPRRFHALLDRFGGTAPVPAARAALLARIAAGTATTDAPQIGLRSAAEIDARLAALAEDAAAPPIAAAEVTLLNTLFDLAAPAPEALARLQDLAGEMPAIAPAVAGLARRLEAMAARGVDVAALDFEASHGRSTMEYYDGFVFSFRAADPGLPPVASGGRYDALTRVLGRSGGRSIPAVGGVIRPGLVASLEAQEC</sequence>
<dbReference type="InterPro" id="IPR045864">
    <property type="entry name" value="aa-tRNA-synth_II/BPL/LPL"/>
</dbReference>
<dbReference type="Pfam" id="PF13393">
    <property type="entry name" value="tRNA-synt_His"/>
    <property type="match status" value="3"/>
</dbReference>
<dbReference type="GO" id="GO:0005737">
    <property type="term" value="C:cytoplasm"/>
    <property type="evidence" value="ECO:0007669"/>
    <property type="project" value="UniProtKB-SubCell"/>
</dbReference>
<keyword evidence="6 9" id="KW-0648">Protein biosynthesis</keyword>
<reference evidence="12 13" key="1">
    <citation type="submission" date="2015-09" db="EMBL/GenBank/DDBJ databases">
        <title>Complete genome sequence of Defluviimonas alba cai42t isolated from an oilfield in Xinjiang.</title>
        <authorList>
            <person name="Geng S."/>
            <person name="Pan X."/>
            <person name="Wu X."/>
        </authorList>
    </citation>
    <scope>NUCLEOTIDE SEQUENCE [LARGE SCALE GENOMIC DNA]</scope>
    <source>
        <strain evidence="13">cai42</strain>
    </source>
</reference>
<dbReference type="EC" id="6.1.1.21" evidence="9"/>
<accession>A0A159Z1J6</accession>
<dbReference type="GO" id="GO:0006427">
    <property type="term" value="P:histidyl-tRNA aminoacylation"/>
    <property type="evidence" value="ECO:0007669"/>
    <property type="project" value="UniProtKB-UniRule"/>
</dbReference>
<evidence type="ECO:0000256" key="10">
    <source>
        <dbReference type="SAM" id="MobiDB-lite"/>
    </source>
</evidence>
<keyword evidence="4 9" id="KW-0547">Nucleotide-binding</keyword>
<dbReference type="InterPro" id="IPR006195">
    <property type="entry name" value="aa-tRNA-synth_II"/>
</dbReference>
<evidence type="ECO:0000256" key="5">
    <source>
        <dbReference type="ARBA" id="ARBA00022840"/>
    </source>
</evidence>
<comment type="subcellular location">
    <subcellularLocation>
        <location evidence="9">Cytoplasm</location>
    </subcellularLocation>
</comment>
<comment type="subunit">
    <text evidence="9">Homodimer.</text>
</comment>
<evidence type="ECO:0000256" key="2">
    <source>
        <dbReference type="ARBA" id="ARBA00022490"/>
    </source>
</evidence>
<dbReference type="PANTHER" id="PTHR11476:SF7">
    <property type="entry name" value="HISTIDINE--TRNA LIGASE"/>
    <property type="match status" value="1"/>
</dbReference>
<dbReference type="InterPro" id="IPR041715">
    <property type="entry name" value="HisRS-like_core"/>
</dbReference>
<evidence type="ECO:0000313" key="12">
    <source>
        <dbReference type="EMBL" id="AMY67908.1"/>
    </source>
</evidence>
<dbReference type="InterPro" id="IPR033656">
    <property type="entry name" value="HisRS_anticodon"/>
</dbReference>
<feature type="domain" description="Aminoacyl-transfer RNA synthetases class-II family profile" evidence="11">
    <location>
        <begin position="521"/>
        <end position="841"/>
    </location>
</feature>
<dbReference type="InterPro" id="IPR015807">
    <property type="entry name" value="His-tRNA-ligase"/>
</dbReference>
<evidence type="ECO:0000259" key="11">
    <source>
        <dbReference type="PROSITE" id="PS50862"/>
    </source>
</evidence>
<dbReference type="NCBIfam" id="NF008952">
    <property type="entry name" value="PRK12295.1-5"/>
    <property type="match status" value="1"/>
</dbReference>
<dbReference type="GO" id="GO:0005524">
    <property type="term" value="F:ATP binding"/>
    <property type="evidence" value="ECO:0007669"/>
    <property type="project" value="UniProtKB-UniRule"/>
</dbReference>
<feature type="domain" description="Aminoacyl-transfer RNA synthetases class-II family profile" evidence="11">
    <location>
        <begin position="29"/>
        <end position="388"/>
    </location>
</feature>
<dbReference type="KEGG" id="daa:AKL17_0648"/>
<keyword evidence="2 9" id="KW-0963">Cytoplasm</keyword>
<evidence type="ECO:0000313" key="13">
    <source>
        <dbReference type="Proteomes" id="UP000076128"/>
    </source>
</evidence>
<gene>
    <name evidence="9" type="primary">hisS</name>
    <name evidence="12" type="ORF">AKL17_0648</name>
</gene>
<keyword evidence="3 9" id="KW-0436">Ligase</keyword>
<evidence type="ECO:0000256" key="9">
    <source>
        <dbReference type="HAMAP-Rule" id="MF_00127"/>
    </source>
</evidence>
<dbReference type="SUPFAM" id="SSF52954">
    <property type="entry name" value="Class II aaRS ABD-related"/>
    <property type="match status" value="1"/>
</dbReference>
<keyword evidence="5 9" id="KW-0067">ATP-binding</keyword>
<evidence type="ECO:0000256" key="7">
    <source>
        <dbReference type="ARBA" id="ARBA00023146"/>
    </source>
</evidence>
<protein>
    <recommendedName>
        <fullName evidence="9">Histidine--tRNA ligase</fullName>
        <ecNumber evidence="9">6.1.1.21</ecNumber>
    </recommendedName>
    <alternativeName>
        <fullName evidence="9">Histidyl-tRNA synthetase</fullName>
        <shortName evidence="9">HisRS</shortName>
    </alternativeName>
</protein>
<dbReference type="Pfam" id="PF03129">
    <property type="entry name" value="HGTP_anticodon"/>
    <property type="match status" value="1"/>
</dbReference>
<organism evidence="12 13">
    <name type="scientific">Frigidibacter mobilis</name>
    <dbReference type="NCBI Taxonomy" id="1335048"/>
    <lineage>
        <taxon>Bacteria</taxon>
        <taxon>Pseudomonadati</taxon>
        <taxon>Pseudomonadota</taxon>
        <taxon>Alphaproteobacteria</taxon>
        <taxon>Rhodobacterales</taxon>
        <taxon>Paracoccaceae</taxon>
        <taxon>Frigidibacter</taxon>
    </lineage>
</organism>
<feature type="compositionally biased region" description="Basic residues" evidence="10">
    <location>
        <begin position="480"/>
        <end position="492"/>
    </location>
</feature>
<evidence type="ECO:0000256" key="8">
    <source>
        <dbReference type="ARBA" id="ARBA00047639"/>
    </source>
</evidence>
<keyword evidence="13" id="KW-1185">Reference proteome</keyword>
<proteinExistence type="inferred from homology"/>
<dbReference type="Proteomes" id="UP000076128">
    <property type="component" value="Chromosome"/>
</dbReference>
<dbReference type="PROSITE" id="PS50862">
    <property type="entry name" value="AA_TRNA_LIGASE_II"/>
    <property type="match status" value="2"/>
</dbReference>
<dbReference type="CDD" id="cd00859">
    <property type="entry name" value="HisRS_anticodon"/>
    <property type="match status" value="1"/>
</dbReference>
<dbReference type="CDD" id="cd00773">
    <property type="entry name" value="HisRS-like_core"/>
    <property type="match status" value="1"/>
</dbReference>
<dbReference type="AlphaFoldDB" id="A0A159Z1J6"/>
<keyword evidence="7 9" id="KW-0030">Aminoacyl-tRNA synthetase</keyword>
<evidence type="ECO:0000256" key="1">
    <source>
        <dbReference type="ARBA" id="ARBA00008226"/>
    </source>
</evidence>
<dbReference type="Gene3D" id="3.40.50.800">
    <property type="entry name" value="Anticodon-binding domain"/>
    <property type="match status" value="1"/>
</dbReference>
<dbReference type="SUPFAM" id="SSF55681">
    <property type="entry name" value="Class II aaRS and biotin synthetases"/>
    <property type="match status" value="2"/>
</dbReference>
<evidence type="ECO:0000256" key="4">
    <source>
        <dbReference type="ARBA" id="ARBA00022741"/>
    </source>
</evidence>
<comment type="catalytic activity">
    <reaction evidence="8 9">
        <text>tRNA(His) + L-histidine + ATP = L-histidyl-tRNA(His) + AMP + diphosphate + H(+)</text>
        <dbReference type="Rhea" id="RHEA:17313"/>
        <dbReference type="Rhea" id="RHEA-COMP:9665"/>
        <dbReference type="Rhea" id="RHEA-COMP:9689"/>
        <dbReference type="ChEBI" id="CHEBI:15378"/>
        <dbReference type="ChEBI" id="CHEBI:30616"/>
        <dbReference type="ChEBI" id="CHEBI:33019"/>
        <dbReference type="ChEBI" id="CHEBI:57595"/>
        <dbReference type="ChEBI" id="CHEBI:78442"/>
        <dbReference type="ChEBI" id="CHEBI:78527"/>
        <dbReference type="ChEBI" id="CHEBI:456215"/>
        <dbReference type="EC" id="6.1.1.21"/>
    </reaction>
</comment>
<dbReference type="InterPro" id="IPR004154">
    <property type="entry name" value="Anticodon-bd"/>
</dbReference>
<evidence type="ECO:0000256" key="3">
    <source>
        <dbReference type="ARBA" id="ARBA00022598"/>
    </source>
</evidence>
<dbReference type="PANTHER" id="PTHR11476">
    <property type="entry name" value="HISTIDYL-TRNA SYNTHETASE"/>
    <property type="match status" value="1"/>
</dbReference>
<dbReference type="GO" id="GO:0004821">
    <property type="term" value="F:histidine-tRNA ligase activity"/>
    <property type="evidence" value="ECO:0007669"/>
    <property type="project" value="UniProtKB-UniRule"/>
</dbReference>
<name>A0A159Z1J6_9RHOB</name>
<dbReference type="HAMAP" id="MF_00127">
    <property type="entry name" value="His_tRNA_synth"/>
    <property type="match status" value="1"/>
</dbReference>
<dbReference type="Gene3D" id="3.30.930.10">
    <property type="entry name" value="Bira Bifunctional Protein, Domain 2"/>
    <property type="match status" value="2"/>
</dbReference>
<dbReference type="NCBIfam" id="TIGR00442">
    <property type="entry name" value="hisS"/>
    <property type="match status" value="1"/>
</dbReference>
<dbReference type="STRING" id="1335048.AKL17_0648"/>
<evidence type="ECO:0000256" key="6">
    <source>
        <dbReference type="ARBA" id="ARBA00022917"/>
    </source>
</evidence>
<comment type="similarity">
    <text evidence="1 9">Belongs to the class-II aminoacyl-tRNA synthetase family.</text>
</comment>